<evidence type="ECO:0000259" key="1">
    <source>
        <dbReference type="Pfam" id="PF00881"/>
    </source>
</evidence>
<dbReference type="GO" id="GO:0016491">
    <property type="term" value="F:oxidoreductase activity"/>
    <property type="evidence" value="ECO:0007669"/>
    <property type="project" value="InterPro"/>
</dbReference>
<proteinExistence type="predicted"/>
<dbReference type="PANTHER" id="PTHR23026">
    <property type="entry name" value="NADPH NITROREDUCTASE"/>
    <property type="match status" value="1"/>
</dbReference>
<dbReference type="Gene3D" id="3.40.109.10">
    <property type="entry name" value="NADH Oxidase"/>
    <property type="match status" value="1"/>
</dbReference>
<dbReference type="InterPro" id="IPR050627">
    <property type="entry name" value="Nitroreductase/BluB"/>
</dbReference>
<protein>
    <submittedName>
        <fullName evidence="2">Nitroreductase</fullName>
    </submittedName>
</protein>
<dbReference type="AlphaFoldDB" id="A0A7J0BE85"/>
<reference evidence="2 3" key="1">
    <citation type="submission" date="2020-05" db="EMBL/GenBank/DDBJ databases">
        <title>Draft genome sequence of Desulfovibrio sp. strain HN2T.</title>
        <authorList>
            <person name="Ueno A."/>
            <person name="Tamazawa S."/>
            <person name="Tamamura S."/>
            <person name="Murakami T."/>
            <person name="Kiyama T."/>
            <person name="Inomata H."/>
            <person name="Amano Y."/>
            <person name="Miyakawa K."/>
            <person name="Tamaki H."/>
            <person name="Naganuma T."/>
            <person name="Kaneko K."/>
        </authorList>
    </citation>
    <scope>NUCLEOTIDE SEQUENCE [LARGE SCALE GENOMIC DNA]</scope>
    <source>
        <strain evidence="2 3">HN2</strain>
    </source>
</reference>
<dbReference type="PANTHER" id="PTHR23026:SF123">
    <property type="entry name" value="NAD(P)H NITROREDUCTASE RV3131-RELATED"/>
    <property type="match status" value="1"/>
</dbReference>
<keyword evidence="3" id="KW-1185">Reference proteome</keyword>
<dbReference type="SUPFAM" id="SSF55469">
    <property type="entry name" value="FMN-dependent nitroreductase-like"/>
    <property type="match status" value="1"/>
</dbReference>
<dbReference type="CDD" id="cd02136">
    <property type="entry name" value="PnbA_NfnB-like"/>
    <property type="match status" value="1"/>
</dbReference>
<gene>
    <name evidence="2" type="ORF">DSM101010T_02130</name>
</gene>
<dbReference type="RefSeq" id="WP_174403545.1">
    <property type="nucleotide sequence ID" value="NZ_BLVO01000004.1"/>
</dbReference>
<feature type="domain" description="Nitroreductase" evidence="1">
    <location>
        <begin position="68"/>
        <end position="151"/>
    </location>
</feature>
<sequence length="171" mass="19269">MSAEAILAAIQERRSIRKYTDEPVADEAVRAILEAGRWAPSGMNNQPFRFLVLRREDPRFETLSGLTKYTHIVKSCPVMIALFLDKKATYHEHKDHQSAGACIQNMMLAAHAQGLGTVWLGQMMNNAPQVLEALQLSPDEYEFITVITVGHPAEPGKANRHPLDHYMLEKF</sequence>
<comment type="caution">
    <text evidence="2">The sequence shown here is derived from an EMBL/GenBank/DDBJ whole genome shotgun (WGS) entry which is preliminary data.</text>
</comment>
<feature type="domain" description="Nitroreductase" evidence="1">
    <location>
        <begin position="10"/>
        <end position="57"/>
    </location>
</feature>
<accession>A0A7J0BE85</accession>
<dbReference type="Proteomes" id="UP000503840">
    <property type="component" value="Unassembled WGS sequence"/>
</dbReference>
<dbReference type="Pfam" id="PF00881">
    <property type="entry name" value="Nitroreductase"/>
    <property type="match status" value="2"/>
</dbReference>
<dbReference type="EMBL" id="BLVO01000004">
    <property type="protein sequence ID" value="GFM31848.1"/>
    <property type="molecule type" value="Genomic_DNA"/>
</dbReference>
<organism evidence="2 3">
    <name type="scientific">Desulfovibrio subterraneus</name>
    <dbReference type="NCBI Taxonomy" id="2718620"/>
    <lineage>
        <taxon>Bacteria</taxon>
        <taxon>Pseudomonadati</taxon>
        <taxon>Thermodesulfobacteriota</taxon>
        <taxon>Desulfovibrionia</taxon>
        <taxon>Desulfovibrionales</taxon>
        <taxon>Desulfovibrionaceae</taxon>
        <taxon>Desulfovibrio</taxon>
    </lineage>
</organism>
<dbReference type="InterPro" id="IPR029479">
    <property type="entry name" value="Nitroreductase"/>
</dbReference>
<name>A0A7J0BE85_9BACT</name>
<dbReference type="InterPro" id="IPR000415">
    <property type="entry name" value="Nitroreductase-like"/>
</dbReference>
<evidence type="ECO:0000313" key="3">
    <source>
        <dbReference type="Proteomes" id="UP000503840"/>
    </source>
</evidence>
<evidence type="ECO:0000313" key="2">
    <source>
        <dbReference type="EMBL" id="GFM31848.1"/>
    </source>
</evidence>